<accession>A0ABU6X0S1</accession>
<gene>
    <name evidence="3" type="primary">ARF17_3</name>
    <name evidence="3" type="ORF">PIB30_003072</name>
</gene>
<dbReference type="PANTHER" id="PTHR31384">
    <property type="entry name" value="AUXIN RESPONSE FACTOR 4-RELATED"/>
    <property type="match status" value="1"/>
</dbReference>
<dbReference type="Proteomes" id="UP001341840">
    <property type="component" value="Unassembled WGS sequence"/>
</dbReference>
<proteinExistence type="predicted"/>
<evidence type="ECO:0000313" key="4">
    <source>
        <dbReference type="Proteomes" id="UP001341840"/>
    </source>
</evidence>
<comment type="caution">
    <text evidence="3">The sequence shown here is derived from an EMBL/GenBank/DDBJ whole genome shotgun (WGS) entry which is preliminary data.</text>
</comment>
<evidence type="ECO:0000256" key="1">
    <source>
        <dbReference type="SAM" id="MobiDB-lite"/>
    </source>
</evidence>
<dbReference type="EMBL" id="JASCZI010211454">
    <property type="protein sequence ID" value="MED6191730.1"/>
    <property type="molecule type" value="Genomic_DNA"/>
</dbReference>
<feature type="region of interest" description="Disordered" evidence="1">
    <location>
        <begin position="114"/>
        <end position="173"/>
    </location>
</feature>
<feature type="domain" description="Auxin response factor" evidence="2">
    <location>
        <begin position="8"/>
        <end position="64"/>
    </location>
</feature>
<protein>
    <submittedName>
        <fullName evidence="3">Arf17p</fullName>
    </submittedName>
</protein>
<feature type="compositionally biased region" description="Polar residues" evidence="1">
    <location>
        <begin position="135"/>
        <end position="152"/>
    </location>
</feature>
<dbReference type="InterPro" id="IPR044835">
    <property type="entry name" value="ARF_plant"/>
</dbReference>
<keyword evidence="4" id="KW-1185">Reference proteome</keyword>
<dbReference type="PANTHER" id="PTHR31384:SF94">
    <property type="entry name" value="AUXIN RESPONSE FACTOR 17"/>
    <property type="match status" value="1"/>
</dbReference>
<dbReference type="Pfam" id="PF06507">
    <property type="entry name" value="ARF_AD"/>
    <property type="match status" value="1"/>
</dbReference>
<reference evidence="3 4" key="1">
    <citation type="journal article" date="2023" name="Plants (Basel)">
        <title>Bridging the Gap: Combining Genomics and Transcriptomics Approaches to Understand Stylosanthes scabra, an Orphan Legume from the Brazilian Caatinga.</title>
        <authorList>
            <person name="Ferreira-Neto J.R.C."/>
            <person name="da Silva M.D."/>
            <person name="Binneck E."/>
            <person name="de Melo N.F."/>
            <person name="da Silva R.H."/>
            <person name="de Melo A.L.T.M."/>
            <person name="Pandolfi V."/>
            <person name="Bustamante F.O."/>
            <person name="Brasileiro-Vidal A.C."/>
            <person name="Benko-Iseppon A.M."/>
        </authorList>
    </citation>
    <scope>NUCLEOTIDE SEQUENCE [LARGE SCALE GENOMIC DNA]</scope>
    <source>
        <tissue evidence="3">Leaves</tissue>
    </source>
</reference>
<name>A0ABU6X0S1_9FABA</name>
<dbReference type="InterPro" id="IPR010525">
    <property type="entry name" value="ARF_dom"/>
</dbReference>
<sequence length="173" mass="19009">MGRETLLDSSRMTWFEGTVCGVSVPADDQPWSGSPWRMLQVKWNDYGTLMMFANFVRPWQVELLSDAPTLAPPTKKFRTTDGEELAFPIPDSAKGLSKEALLSYYAKTSHAGMQDGASHAHDVPATPPTHLTEPNCGTNKRSFQLFSRTIQSEKPADDESGATDDNSGAIDNK</sequence>
<organism evidence="3 4">
    <name type="scientific">Stylosanthes scabra</name>
    <dbReference type="NCBI Taxonomy" id="79078"/>
    <lineage>
        <taxon>Eukaryota</taxon>
        <taxon>Viridiplantae</taxon>
        <taxon>Streptophyta</taxon>
        <taxon>Embryophyta</taxon>
        <taxon>Tracheophyta</taxon>
        <taxon>Spermatophyta</taxon>
        <taxon>Magnoliopsida</taxon>
        <taxon>eudicotyledons</taxon>
        <taxon>Gunneridae</taxon>
        <taxon>Pentapetalae</taxon>
        <taxon>rosids</taxon>
        <taxon>fabids</taxon>
        <taxon>Fabales</taxon>
        <taxon>Fabaceae</taxon>
        <taxon>Papilionoideae</taxon>
        <taxon>50 kb inversion clade</taxon>
        <taxon>dalbergioids sensu lato</taxon>
        <taxon>Dalbergieae</taxon>
        <taxon>Pterocarpus clade</taxon>
        <taxon>Stylosanthes</taxon>
    </lineage>
</organism>
<evidence type="ECO:0000259" key="2">
    <source>
        <dbReference type="Pfam" id="PF06507"/>
    </source>
</evidence>
<evidence type="ECO:0000313" key="3">
    <source>
        <dbReference type="EMBL" id="MED6191730.1"/>
    </source>
</evidence>
<dbReference type="Gene3D" id="2.30.30.1040">
    <property type="match status" value="1"/>
</dbReference>